<protein>
    <submittedName>
        <fullName evidence="2">Uncharacterized protein</fullName>
    </submittedName>
</protein>
<name>A0AAD9J050_9ANNE</name>
<evidence type="ECO:0000313" key="2">
    <source>
        <dbReference type="EMBL" id="KAK2143914.1"/>
    </source>
</evidence>
<dbReference type="PANTHER" id="PTHR33604:SF3">
    <property type="entry name" value="OSJNBA0004B13.7 PROTEIN"/>
    <property type="match status" value="1"/>
</dbReference>
<dbReference type="InterPro" id="IPR029044">
    <property type="entry name" value="Nucleotide-diphossugar_trans"/>
</dbReference>
<accession>A0AAD9J050</accession>
<proteinExistence type="predicted"/>
<gene>
    <name evidence="2" type="ORF">LSH36_800g01006</name>
</gene>
<evidence type="ECO:0000256" key="1">
    <source>
        <dbReference type="SAM" id="MobiDB-lite"/>
    </source>
</evidence>
<keyword evidence="3" id="KW-1185">Reference proteome</keyword>
<sequence>MSSAIKRAFFFVIYTSSCLAALFLYNTNVYVLNNRNISLKTTGTLGIHSGISSWTTSKGRLNTSVNVTFDTGRCQIQCQHGSPCEYPDELDFRIIVLTFNRPESLRKCLHHLHDLDTLGDRVGVDIWIDRDKEGYVDNATIQIANQFAIEYLKGRACVHIQTKNAYIIGQWIDTWRPKPDTKELALILEDDIDLSPLAYKWVKAVRGHYAGATDIAGYTLKMENVMTYIGWRPLRGPKADPVFLNAGFGPWGFVPDPDFWRSFQDWYHRQREDPDFRPYVPRITLTKWYKEGKGDSVWELWFVYYCFVQKRYTLFPNLLQYTGKRDVLLDTNRMEKGLHFGKNSNRDMSRFLMTTWSNQYSHPDGPARRETQSHPDGPPRRETQYHPDATARCETQSYFDGTARCDTQMAEAPITADTVRHASTSSGNAVEVSSSMVVAKKTEACGNQLSRDSHVTAKMYVDEMKFRCEKVKDCVDDADDELVSERYVYPGNDDNGTKGCSVWLAYLGLQDLQVDHDLRDQFMASIFVKLKSKETRCLWYKSQHLSLRLASSNATVID</sequence>
<dbReference type="EMBL" id="JAODUP010000800">
    <property type="protein sequence ID" value="KAK2143914.1"/>
    <property type="molecule type" value="Genomic_DNA"/>
</dbReference>
<dbReference type="AlphaFoldDB" id="A0AAD9J050"/>
<reference evidence="2" key="1">
    <citation type="journal article" date="2023" name="Mol. Biol. Evol.">
        <title>Third-Generation Sequencing Reveals the Adaptive Role of the Epigenome in Three Deep-Sea Polychaetes.</title>
        <authorList>
            <person name="Perez M."/>
            <person name="Aroh O."/>
            <person name="Sun Y."/>
            <person name="Lan Y."/>
            <person name="Juniper S.K."/>
            <person name="Young C.R."/>
            <person name="Angers B."/>
            <person name="Qian P.Y."/>
        </authorList>
    </citation>
    <scope>NUCLEOTIDE SEQUENCE</scope>
    <source>
        <strain evidence="2">P08H-3</strain>
    </source>
</reference>
<feature type="region of interest" description="Disordered" evidence="1">
    <location>
        <begin position="361"/>
        <end position="389"/>
    </location>
</feature>
<dbReference type="SUPFAM" id="SSF53448">
    <property type="entry name" value="Nucleotide-diphospho-sugar transferases"/>
    <property type="match status" value="1"/>
</dbReference>
<organism evidence="2 3">
    <name type="scientific">Paralvinella palmiformis</name>
    <dbReference type="NCBI Taxonomy" id="53620"/>
    <lineage>
        <taxon>Eukaryota</taxon>
        <taxon>Metazoa</taxon>
        <taxon>Spiralia</taxon>
        <taxon>Lophotrochozoa</taxon>
        <taxon>Annelida</taxon>
        <taxon>Polychaeta</taxon>
        <taxon>Sedentaria</taxon>
        <taxon>Canalipalpata</taxon>
        <taxon>Terebellida</taxon>
        <taxon>Terebelliformia</taxon>
        <taxon>Alvinellidae</taxon>
        <taxon>Paralvinella</taxon>
    </lineage>
</organism>
<dbReference type="PANTHER" id="PTHR33604">
    <property type="entry name" value="OSJNBA0004B13.7 PROTEIN"/>
    <property type="match status" value="1"/>
</dbReference>
<evidence type="ECO:0000313" key="3">
    <source>
        <dbReference type="Proteomes" id="UP001208570"/>
    </source>
</evidence>
<feature type="compositionally biased region" description="Basic and acidic residues" evidence="1">
    <location>
        <begin position="365"/>
        <end position="389"/>
    </location>
</feature>
<dbReference type="Proteomes" id="UP001208570">
    <property type="component" value="Unassembled WGS sequence"/>
</dbReference>
<dbReference type="Gene3D" id="3.90.550.10">
    <property type="entry name" value="Spore Coat Polysaccharide Biosynthesis Protein SpsA, Chain A"/>
    <property type="match status" value="1"/>
</dbReference>
<comment type="caution">
    <text evidence="2">The sequence shown here is derived from an EMBL/GenBank/DDBJ whole genome shotgun (WGS) entry which is preliminary data.</text>
</comment>